<comment type="caution">
    <text evidence="3">The sequence shown here is derived from an EMBL/GenBank/DDBJ whole genome shotgun (WGS) entry which is preliminary data.</text>
</comment>
<protein>
    <submittedName>
        <fullName evidence="3">Uncharacterized protein</fullName>
    </submittedName>
</protein>
<keyword evidence="4" id="KW-1185">Reference proteome</keyword>
<proteinExistence type="predicted"/>
<name>A0AAN8NCF6_9PEZI</name>
<evidence type="ECO:0000256" key="2">
    <source>
        <dbReference type="SAM" id="MobiDB-lite"/>
    </source>
</evidence>
<organism evidence="3 4">
    <name type="scientific">Arthrobotrys conoides</name>
    <dbReference type="NCBI Taxonomy" id="74498"/>
    <lineage>
        <taxon>Eukaryota</taxon>
        <taxon>Fungi</taxon>
        <taxon>Dikarya</taxon>
        <taxon>Ascomycota</taxon>
        <taxon>Pezizomycotina</taxon>
        <taxon>Orbiliomycetes</taxon>
        <taxon>Orbiliales</taxon>
        <taxon>Orbiliaceae</taxon>
        <taxon>Arthrobotrys</taxon>
    </lineage>
</organism>
<feature type="compositionally biased region" description="Basic and acidic residues" evidence="2">
    <location>
        <begin position="488"/>
        <end position="502"/>
    </location>
</feature>
<feature type="region of interest" description="Disordered" evidence="2">
    <location>
        <begin position="660"/>
        <end position="681"/>
    </location>
</feature>
<sequence>MVKGKGDLADLAYIYLYHPSTITLFHPDGRYLKKDASPRRCSAPFIFSYLSLKPGHSSSYSSGWLSTARILKRHHSRETYSTKRVELHPKNLTVLQLEKMRHNILDQVGGGEEEEEEEEKTRNENNSSSSKGNSRKRVGQLDPKTGHWSSVWWKTRTVPTTMESRLNVSGEPLNRGTIRDIDGKLCGIDLHGNVDVPPLNKGISRTVRKKPVGISPTESGVRPLSFERPISVASVASLEKPATPYHPESLQTFNSLSTGLGRSSSAISDTSSIYSVSTVHEAKVPFVYRQKRTVPDLKINTSICTFYPSDDQNIENSSSDPRTPTANCSFTWDRQTLSYRGIICGIDRYGNSIYRDALPGESAYDSCGSSETTKRDSMSTKGTIKTLINTNPSTPTSYRSGYVLKPLIKPRALTPKPAPPPTMLEIRNQFRRGMPADDALSTITSLTTRRLEEDIMSHLEGESAYSYSPGINSTRRIRYDGENGEISSRTEDNSNSNSEKESGNNGVIESWRSGISLPNAQAQVAITNPSDSPTLQIPRFDRRRSSDDGASNLGGSLIGALEPQHTGLKRLSISRRRLDRRPGYEASEIGGLSVKNERDEQEIRSLKAEVEAARSKTLSFQTILQRTSQRFVDAQNQNEELQRQIADLRDHQKLLYDALTSSNESQDNSPYASKNPEGSRNGEVIEGVAEMTYSESINDVVEENIRLKRQVKSLARELAGREEEVRLLIEEMGKQRDIYHVAERAITENRKDERKNQQTVTDKSASRMADKLKWWRRFLLG</sequence>
<evidence type="ECO:0000313" key="3">
    <source>
        <dbReference type="EMBL" id="KAK6502666.1"/>
    </source>
</evidence>
<feature type="coiled-coil region" evidence="1">
    <location>
        <begin position="589"/>
        <end position="658"/>
    </location>
</feature>
<feature type="region of interest" description="Disordered" evidence="2">
    <location>
        <begin position="107"/>
        <end position="143"/>
    </location>
</feature>
<dbReference type="EMBL" id="JAVHJM010000011">
    <property type="protein sequence ID" value="KAK6502666.1"/>
    <property type="molecule type" value="Genomic_DNA"/>
</dbReference>
<feature type="region of interest" description="Disordered" evidence="2">
    <location>
        <begin position="484"/>
        <end position="510"/>
    </location>
</feature>
<feature type="compositionally biased region" description="Polar residues" evidence="2">
    <location>
        <begin position="660"/>
        <end position="678"/>
    </location>
</feature>
<evidence type="ECO:0000256" key="1">
    <source>
        <dbReference type="SAM" id="Coils"/>
    </source>
</evidence>
<feature type="region of interest" description="Disordered" evidence="2">
    <location>
        <begin position="529"/>
        <end position="558"/>
    </location>
</feature>
<keyword evidence="1" id="KW-0175">Coiled coil</keyword>
<accession>A0AAN8NCF6</accession>
<reference evidence="3 4" key="1">
    <citation type="submission" date="2019-10" db="EMBL/GenBank/DDBJ databases">
        <authorList>
            <person name="Palmer J.M."/>
        </authorList>
    </citation>
    <scope>NUCLEOTIDE SEQUENCE [LARGE SCALE GENOMIC DNA]</scope>
    <source>
        <strain evidence="3 4">TWF506</strain>
    </source>
</reference>
<dbReference type="Proteomes" id="UP001307849">
    <property type="component" value="Unassembled WGS sequence"/>
</dbReference>
<evidence type="ECO:0000313" key="4">
    <source>
        <dbReference type="Proteomes" id="UP001307849"/>
    </source>
</evidence>
<gene>
    <name evidence="3" type="ORF">TWF506_003244</name>
</gene>
<dbReference type="AlphaFoldDB" id="A0AAN8NCF6"/>
<feature type="coiled-coil region" evidence="1">
    <location>
        <begin position="697"/>
        <end position="731"/>
    </location>
</feature>